<dbReference type="InterPro" id="IPR044861">
    <property type="entry name" value="IPNS-like_FE2OG_OXY"/>
</dbReference>
<dbReference type="InterPro" id="IPR027443">
    <property type="entry name" value="IPNS-like_sf"/>
</dbReference>
<dbReference type="InterPro" id="IPR026992">
    <property type="entry name" value="DIOX_N"/>
</dbReference>
<organism evidence="4 5">
    <name type="scientific">Stachybotrys chartarum (strain CBS 109288 / IBT 7711)</name>
    <name type="common">Toxic black mold</name>
    <name type="synonym">Stilbospora chartarum</name>
    <dbReference type="NCBI Taxonomy" id="1280523"/>
    <lineage>
        <taxon>Eukaryota</taxon>
        <taxon>Fungi</taxon>
        <taxon>Dikarya</taxon>
        <taxon>Ascomycota</taxon>
        <taxon>Pezizomycotina</taxon>
        <taxon>Sordariomycetes</taxon>
        <taxon>Hypocreomycetidae</taxon>
        <taxon>Hypocreales</taxon>
        <taxon>Stachybotryaceae</taxon>
        <taxon>Stachybotrys</taxon>
    </lineage>
</organism>
<gene>
    <name evidence="4" type="ORF">S7711_00228</name>
</gene>
<comment type="similarity">
    <text evidence="1">Belongs to the iron/ascorbate-dependent oxidoreductase family.</text>
</comment>
<dbReference type="InterPro" id="IPR050231">
    <property type="entry name" value="Iron_ascorbate_oxido_reductase"/>
</dbReference>
<dbReference type="HOGENOM" id="CLU_883399_0_0_1"/>
<evidence type="ECO:0000256" key="1">
    <source>
        <dbReference type="ARBA" id="ARBA00008056"/>
    </source>
</evidence>
<evidence type="ECO:0008006" key="6">
    <source>
        <dbReference type="Google" id="ProtNLM"/>
    </source>
</evidence>
<dbReference type="Gene3D" id="2.60.120.330">
    <property type="entry name" value="B-lactam Antibiotic, Isopenicillin N Synthase, Chain"/>
    <property type="match status" value="1"/>
</dbReference>
<protein>
    <recommendedName>
        <fullName evidence="6">Fe2OG dioxygenase domain-containing protein</fullName>
    </recommendedName>
</protein>
<reference evidence="4 5" key="1">
    <citation type="journal article" date="2014" name="BMC Genomics">
        <title>Comparative genome sequencing reveals chemotype-specific gene clusters in the toxigenic black mold Stachybotrys.</title>
        <authorList>
            <person name="Semeiks J."/>
            <person name="Borek D."/>
            <person name="Otwinowski Z."/>
            <person name="Grishin N.V."/>
        </authorList>
    </citation>
    <scope>NUCLEOTIDE SEQUENCE [LARGE SCALE GENOMIC DNA]</scope>
    <source>
        <strain evidence="5">CBS 109288 / IBT 7711</strain>
    </source>
</reference>
<dbReference type="PANTHER" id="PTHR47990">
    <property type="entry name" value="2-OXOGLUTARATE (2OG) AND FE(II)-DEPENDENT OXYGENASE SUPERFAMILY PROTEIN-RELATED"/>
    <property type="match status" value="1"/>
</dbReference>
<dbReference type="Pfam" id="PF14226">
    <property type="entry name" value="DIOX_N"/>
    <property type="match status" value="1"/>
</dbReference>
<dbReference type="EMBL" id="KL648097">
    <property type="protein sequence ID" value="KEY72229.1"/>
    <property type="molecule type" value="Genomic_DNA"/>
</dbReference>
<dbReference type="Pfam" id="PF03171">
    <property type="entry name" value="2OG-FeII_Oxy"/>
    <property type="match status" value="1"/>
</dbReference>
<evidence type="ECO:0000313" key="5">
    <source>
        <dbReference type="Proteomes" id="UP000028045"/>
    </source>
</evidence>
<feature type="domain" description="Isopenicillin N synthase-like Fe(2+) 2OG dioxygenase" evidence="2">
    <location>
        <begin position="235"/>
        <end position="307"/>
    </location>
</feature>
<dbReference type="AlphaFoldDB" id="A0A084B3V0"/>
<dbReference type="OrthoDB" id="627829at2759"/>
<evidence type="ECO:0000259" key="2">
    <source>
        <dbReference type="Pfam" id="PF03171"/>
    </source>
</evidence>
<keyword evidence="5" id="KW-1185">Reference proteome</keyword>
<feature type="domain" description="Non-haem dioxygenase N-terminal" evidence="3">
    <location>
        <begin position="6"/>
        <end position="101"/>
    </location>
</feature>
<dbReference type="SUPFAM" id="SSF51197">
    <property type="entry name" value="Clavaminate synthase-like"/>
    <property type="match status" value="1"/>
</dbReference>
<dbReference type="Proteomes" id="UP000028045">
    <property type="component" value="Unassembled WGS sequence"/>
</dbReference>
<evidence type="ECO:0000313" key="4">
    <source>
        <dbReference type="EMBL" id="KEY72229.1"/>
    </source>
</evidence>
<sequence length="345" mass="38398">MAAPEIPLISLSRSTPEEVLDALSTIGFIHLELDGTGITQNDIDRSFELSSLIYSVPSEERVGCMKDSRGNGYYGLKGTLDERNPSQTDLKENFGWGRFNTSHGEFETTQPLPPSVERYREEIITFDNKCFEASLRVLDILSRAFDLPENFFRSTHKDAGSNGLTFLNYPALQRPPTGDDIRAGSHKVTRKISSSLRSIPNEAWQWGDITLLFQEQNGQPGLQVYLPTQDAKKQKGMQLIQGDVDLTSGTWIFAPIVPNTILVNVGLTLEAMTDGLCKANVHRVIFPKAAENELPKNRKTIAYFSTPSHDVIMNPVKPGGSIVEQEGAISVGEFFHERMRLAQPE</sequence>
<proteinExistence type="inferred from homology"/>
<accession>A0A084B3V0</accession>
<evidence type="ECO:0000259" key="3">
    <source>
        <dbReference type="Pfam" id="PF14226"/>
    </source>
</evidence>
<name>A0A084B3V0_STACB</name>